<evidence type="ECO:0000313" key="2">
    <source>
        <dbReference type="EMBL" id="CAI2382420.1"/>
    </source>
</evidence>
<keyword evidence="1" id="KW-0812">Transmembrane</keyword>
<dbReference type="Proteomes" id="UP001295684">
    <property type="component" value="Unassembled WGS sequence"/>
</dbReference>
<organism evidence="2 3">
    <name type="scientific">Euplotes crassus</name>
    <dbReference type="NCBI Taxonomy" id="5936"/>
    <lineage>
        <taxon>Eukaryota</taxon>
        <taxon>Sar</taxon>
        <taxon>Alveolata</taxon>
        <taxon>Ciliophora</taxon>
        <taxon>Intramacronucleata</taxon>
        <taxon>Spirotrichea</taxon>
        <taxon>Hypotrichia</taxon>
        <taxon>Euplotida</taxon>
        <taxon>Euplotidae</taxon>
        <taxon>Moneuplotes</taxon>
    </lineage>
</organism>
<sequence length="160" mass="17443">MDGTEEAIPDGVNTGNSLFHYINLALVIIDLVTIIGLTLANPLHQLLFSFALIHGLFLSPSIFYHVFPGLRTSFVFTWIAKSLSSLTLGIFVISLAIYILDMDNPRSNRVMKSIVLGVTGPIAIIAGTLLMILNVEAEPQVVKYILTQGETSSYQSGMMV</sequence>
<evidence type="ECO:0000313" key="3">
    <source>
        <dbReference type="Proteomes" id="UP001295684"/>
    </source>
</evidence>
<dbReference type="EMBL" id="CAMPGE010024595">
    <property type="protein sequence ID" value="CAI2382420.1"/>
    <property type="molecule type" value="Genomic_DNA"/>
</dbReference>
<feature type="transmembrane region" description="Helical" evidence="1">
    <location>
        <begin position="113"/>
        <end position="133"/>
    </location>
</feature>
<feature type="transmembrane region" description="Helical" evidence="1">
    <location>
        <begin position="18"/>
        <end position="39"/>
    </location>
</feature>
<feature type="transmembrane region" description="Helical" evidence="1">
    <location>
        <begin position="46"/>
        <end position="67"/>
    </location>
</feature>
<keyword evidence="1" id="KW-0472">Membrane</keyword>
<gene>
    <name evidence="2" type="ORF">ECRASSUSDP1_LOCUS23893</name>
</gene>
<dbReference type="AlphaFoldDB" id="A0AAD1Y212"/>
<reference evidence="2" key="1">
    <citation type="submission" date="2023-07" db="EMBL/GenBank/DDBJ databases">
        <authorList>
            <consortium name="AG Swart"/>
            <person name="Singh M."/>
            <person name="Singh A."/>
            <person name="Seah K."/>
            <person name="Emmerich C."/>
        </authorList>
    </citation>
    <scope>NUCLEOTIDE SEQUENCE</scope>
    <source>
        <strain evidence="2">DP1</strain>
    </source>
</reference>
<comment type="caution">
    <text evidence="2">The sequence shown here is derived from an EMBL/GenBank/DDBJ whole genome shotgun (WGS) entry which is preliminary data.</text>
</comment>
<protein>
    <submittedName>
        <fullName evidence="2">Uncharacterized protein</fullName>
    </submittedName>
</protein>
<keyword evidence="3" id="KW-1185">Reference proteome</keyword>
<evidence type="ECO:0000256" key="1">
    <source>
        <dbReference type="SAM" id="Phobius"/>
    </source>
</evidence>
<proteinExistence type="predicted"/>
<feature type="transmembrane region" description="Helical" evidence="1">
    <location>
        <begin position="79"/>
        <end position="101"/>
    </location>
</feature>
<keyword evidence="1" id="KW-1133">Transmembrane helix</keyword>
<accession>A0AAD1Y212</accession>
<name>A0AAD1Y212_EUPCR</name>